<dbReference type="Gene3D" id="3.90.226.10">
    <property type="entry name" value="2-enoyl-CoA Hydratase, Chain A, domain 1"/>
    <property type="match status" value="1"/>
</dbReference>
<name>A0A1X7LVL7_9BURK</name>
<dbReference type="EMBL" id="FXAT01000010">
    <property type="protein sequence ID" value="SMG57938.1"/>
    <property type="molecule type" value="Genomic_DNA"/>
</dbReference>
<evidence type="ECO:0000256" key="1">
    <source>
        <dbReference type="ARBA" id="ARBA00005254"/>
    </source>
</evidence>
<dbReference type="CDD" id="cd06558">
    <property type="entry name" value="crotonase-like"/>
    <property type="match status" value="1"/>
</dbReference>
<dbReference type="InterPro" id="IPR001753">
    <property type="entry name" value="Enoyl-CoA_hydra/iso"/>
</dbReference>
<dbReference type="OrthoDB" id="8524220at2"/>
<dbReference type="Proteomes" id="UP000193228">
    <property type="component" value="Unassembled WGS sequence"/>
</dbReference>
<dbReference type="PANTHER" id="PTHR43802:SF1">
    <property type="entry name" value="IP11341P-RELATED"/>
    <property type="match status" value="1"/>
</dbReference>
<dbReference type="PROSITE" id="PS00166">
    <property type="entry name" value="ENOYL_COA_HYDRATASE"/>
    <property type="match status" value="1"/>
</dbReference>
<evidence type="ECO:0000256" key="2">
    <source>
        <dbReference type="RuleBase" id="RU003707"/>
    </source>
</evidence>
<proteinExistence type="inferred from homology"/>
<evidence type="ECO:0000313" key="4">
    <source>
        <dbReference type="Proteomes" id="UP000193228"/>
    </source>
</evidence>
<keyword evidence="4" id="KW-1185">Reference proteome</keyword>
<organism evidence="3 4">
    <name type="scientific">Paraburkholderia susongensis</name>
    <dbReference type="NCBI Taxonomy" id="1515439"/>
    <lineage>
        <taxon>Bacteria</taxon>
        <taxon>Pseudomonadati</taxon>
        <taxon>Pseudomonadota</taxon>
        <taxon>Betaproteobacteria</taxon>
        <taxon>Burkholderiales</taxon>
        <taxon>Burkholderiaceae</taxon>
        <taxon>Paraburkholderia</taxon>
    </lineage>
</organism>
<evidence type="ECO:0000313" key="3">
    <source>
        <dbReference type="EMBL" id="SMG57938.1"/>
    </source>
</evidence>
<dbReference type="Pfam" id="PF00378">
    <property type="entry name" value="ECH_1"/>
    <property type="match status" value="1"/>
</dbReference>
<sequence length="255" mass="26485">MAEIRTTTLDAIRILTISNERKRNAFEGPMSGDLLAQFEIADADPAIRVVVVTGAGDVAFSSGHDLNDLPTGFEAGAGTDEGPVLKPMNMKKPVIAAINGHCYAAALMLAMSCDLRVASENATFGSPGARLGMLPEGGQLGRLPLLMGRSAALELMLTGAPLSAAEAFRCGFVSRLVAQGQVLDAALSLARLIAANAPAVVSAIKHGVLLAEASGVSGAEEFEQRTARALEKEADAVEGVKAFLEKRKPVFTNVA</sequence>
<dbReference type="GO" id="GO:0003824">
    <property type="term" value="F:catalytic activity"/>
    <property type="evidence" value="ECO:0007669"/>
    <property type="project" value="InterPro"/>
</dbReference>
<dbReference type="PANTHER" id="PTHR43802">
    <property type="entry name" value="ENOYL-COA HYDRATASE"/>
    <property type="match status" value="1"/>
</dbReference>
<dbReference type="InterPro" id="IPR018376">
    <property type="entry name" value="Enoyl-CoA_hyd/isom_CS"/>
</dbReference>
<dbReference type="STRING" id="1515439.SAMN06265784_110131"/>
<protein>
    <submittedName>
        <fullName evidence="3">Enoyl-CoA hydratase/E-phenylitaconyl-CoA hydratase</fullName>
    </submittedName>
</protein>
<dbReference type="AlphaFoldDB" id="A0A1X7LVL7"/>
<reference evidence="4" key="1">
    <citation type="submission" date="2017-04" db="EMBL/GenBank/DDBJ databases">
        <authorList>
            <person name="Varghese N."/>
            <person name="Submissions S."/>
        </authorList>
    </citation>
    <scope>NUCLEOTIDE SEQUENCE [LARGE SCALE GENOMIC DNA]</scope>
    <source>
        <strain evidence="4">LMG 29540</strain>
    </source>
</reference>
<dbReference type="RefSeq" id="WP_085488219.1">
    <property type="nucleotide sequence ID" value="NZ_FXAT01000010.1"/>
</dbReference>
<accession>A0A1X7LVL7</accession>
<gene>
    <name evidence="3" type="ORF">SAMN06265784_110131</name>
</gene>
<dbReference type="SUPFAM" id="SSF52096">
    <property type="entry name" value="ClpP/crotonase"/>
    <property type="match status" value="1"/>
</dbReference>
<comment type="similarity">
    <text evidence="1 2">Belongs to the enoyl-CoA hydratase/isomerase family.</text>
</comment>
<dbReference type="InterPro" id="IPR029045">
    <property type="entry name" value="ClpP/crotonase-like_dom_sf"/>
</dbReference>